<dbReference type="Proteomes" id="UP000824201">
    <property type="component" value="Unassembled WGS sequence"/>
</dbReference>
<dbReference type="InterPro" id="IPR036163">
    <property type="entry name" value="HMA_dom_sf"/>
</dbReference>
<evidence type="ECO:0000313" key="4">
    <source>
        <dbReference type="Proteomes" id="UP000824201"/>
    </source>
</evidence>
<dbReference type="PROSITE" id="PS50846">
    <property type="entry name" value="HMA_2"/>
    <property type="match status" value="1"/>
</dbReference>
<reference evidence="3" key="2">
    <citation type="journal article" date="2021" name="PeerJ">
        <title>Extensive microbial diversity within the chicken gut microbiome revealed by metagenomics and culture.</title>
        <authorList>
            <person name="Gilroy R."/>
            <person name="Ravi A."/>
            <person name="Getino M."/>
            <person name="Pursley I."/>
            <person name="Horton D.L."/>
            <person name="Alikhan N.F."/>
            <person name="Baker D."/>
            <person name="Gharbi K."/>
            <person name="Hall N."/>
            <person name="Watson M."/>
            <person name="Adriaenssens E.M."/>
            <person name="Foster-Nyarko E."/>
            <person name="Jarju S."/>
            <person name="Secka A."/>
            <person name="Antonio M."/>
            <person name="Oren A."/>
            <person name="Chaudhuri R.R."/>
            <person name="La Ragione R."/>
            <person name="Hildebrand F."/>
            <person name="Pallen M.J."/>
        </authorList>
    </citation>
    <scope>NUCLEOTIDE SEQUENCE</scope>
    <source>
        <strain evidence="3">ChiW13-3771</strain>
    </source>
</reference>
<proteinExistence type="predicted"/>
<evidence type="ECO:0000313" key="3">
    <source>
        <dbReference type="EMBL" id="HIR88061.1"/>
    </source>
</evidence>
<gene>
    <name evidence="3" type="ORF">IAC96_03840</name>
</gene>
<protein>
    <submittedName>
        <fullName evidence="3">Heavy-metal-associated domain-containing protein</fullName>
    </submittedName>
</protein>
<evidence type="ECO:0000259" key="2">
    <source>
        <dbReference type="PROSITE" id="PS50846"/>
    </source>
</evidence>
<dbReference type="InterPro" id="IPR006121">
    <property type="entry name" value="HMA_dom"/>
</dbReference>
<dbReference type="Pfam" id="PF00403">
    <property type="entry name" value="HMA"/>
    <property type="match status" value="1"/>
</dbReference>
<reference evidence="3" key="1">
    <citation type="submission" date="2020-10" db="EMBL/GenBank/DDBJ databases">
        <authorList>
            <person name="Gilroy R."/>
        </authorList>
    </citation>
    <scope>NUCLEOTIDE SEQUENCE</scope>
    <source>
        <strain evidence="3">ChiW13-3771</strain>
    </source>
</reference>
<organism evidence="3 4">
    <name type="scientific">Candidatus Fimimorpha faecalis</name>
    <dbReference type="NCBI Taxonomy" id="2840824"/>
    <lineage>
        <taxon>Bacteria</taxon>
        <taxon>Bacillati</taxon>
        <taxon>Bacillota</taxon>
        <taxon>Clostridia</taxon>
        <taxon>Eubacteriales</taxon>
        <taxon>Candidatus Fimimorpha</taxon>
    </lineage>
</organism>
<name>A0A9D1EDH4_9FIRM</name>
<accession>A0A9D1EDH4</accession>
<dbReference type="EMBL" id="DVHN01000045">
    <property type="protein sequence ID" value="HIR88061.1"/>
    <property type="molecule type" value="Genomic_DNA"/>
</dbReference>
<dbReference type="CDD" id="cd00371">
    <property type="entry name" value="HMA"/>
    <property type="match status" value="1"/>
</dbReference>
<dbReference type="InterPro" id="IPR017969">
    <property type="entry name" value="Heavy-metal-associated_CS"/>
</dbReference>
<keyword evidence="1" id="KW-0479">Metal-binding</keyword>
<comment type="caution">
    <text evidence="3">The sequence shown here is derived from an EMBL/GenBank/DDBJ whole genome shotgun (WGS) entry which is preliminary data.</text>
</comment>
<dbReference type="SUPFAM" id="SSF55008">
    <property type="entry name" value="HMA, heavy metal-associated domain"/>
    <property type="match status" value="1"/>
</dbReference>
<dbReference type="PROSITE" id="PS01047">
    <property type="entry name" value="HMA_1"/>
    <property type="match status" value="1"/>
</dbReference>
<dbReference type="GO" id="GO:0046872">
    <property type="term" value="F:metal ion binding"/>
    <property type="evidence" value="ECO:0007669"/>
    <property type="project" value="UniProtKB-KW"/>
</dbReference>
<sequence length="129" mass="14504">MGTAIIILILVLICIYAIKSYTKKLAHGCCGAGGDEERKIYVKDKNTAHYPYCVKIGVEGMTCRNCKLRVENALNAEEGVWAQVNLKSKFALVRMKHPISEETLRRIITRNGYTVTNIQNESEKVSQQV</sequence>
<feature type="domain" description="HMA" evidence="2">
    <location>
        <begin position="52"/>
        <end position="116"/>
    </location>
</feature>
<dbReference type="AlphaFoldDB" id="A0A9D1EDH4"/>
<evidence type="ECO:0000256" key="1">
    <source>
        <dbReference type="ARBA" id="ARBA00022723"/>
    </source>
</evidence>
<dbReference type="Gene3D" id="3.30.70.100">
    <property type="match status" value="1"/>
</dbReference>